<feature type="transmembrane region" description="Helical" evidence="2">
    <location>
        <begin position="462"/>
        <end position="485"/>
    </location>
</feature>
<evidence type="ECO:0000256" key="2">
    <source>
        <dbReference type="SAM" id="Phobius"/>
    </source>
</evidence>
<dbReference type="EMBL" id="CAJZAI010000018">
    <property type="protein sequence ID" value="CAG9183014.1"/>
    <property type="molecule type" value="Genomic_DNA"/>
</dbReference>
<organism evidence="4 5">
    <name type="scientific">Cupriavidus laharis</name>
    <dbReference type="NCBI Taxonomy" id="151654"/>
    <lineage>
        <taxon>Bacteria</taxon>
        <taxon>Pseudomonadati</taxon>
        <taxon>Pseudomonadota</taxon>
        <taxon>Betaproteobacteria</taxon>
        <taxon>Burkholderiales</taxon>
        <taxon>Burkholderiaceae</taxon>
        <taxon>Cupriavidus</taxon>
    </lineage>
</organism>
<evidence type="ECO:0000256" key="3">
    <source>
        <dbReference type="SAM" id="SignalP"/>
    </source>
</evidence>
<feature type="compositionally biased region" description="Low complexity" evidence="1">
    <location>
        <begin position="358"/>
        <end position="372"/>
    </location>
</feature>
<name>A0ABM8XRU7_9BURK</name>
<keyword evidence="2" id="KW-1133">Transmembrane helix</keyword>
<feature type="region of interest" description="Disordered" evidence="1">
    <location>
        <begin position="322"/>
        <end position="343"/>
    </location>
</feature>
<evidence type="ECO:0000256" key="1">
    <source>
        <dbReference type="SAM" id="MobiDB-lite"/>
    </source>
</evidence>
<keyword evidence="2" id="KW-0472">Membrane</keyword>
<feature type="compositionally biased region" description="Low complexity" evidence="1">
    <location>
        <begin position="322"/>
        <end position="340"/>
    </location>
</feature>
<reference evidence="4 5" key="1">
    <citation type="submission" date="2021-08" db="EMBL/GenBank/DDBJ databases">
        <authorList>
            <person name="Peeters C."/>
        </authorList>
    </citation>
    <scope>NUCLEOTIDE SEQUENCE [LARGE SCALE GENOMIC DNA]</scope>
    <source>
        <strain evidence="4 5">LMG 23992</strain>
    </source>
</reference>
<keyword evidence="3" id="KW-0732">Signal</keyword>
<evidence type="ECO:0000313" key="5">
    <source>
        <dbReference type="Proteomes" id="UP000727654"/>
    </source>
</evidence>
<proteinExistence type="predicted"/>
<comment type="caution">
    <text evidence="4">The sequence shown here is derived from an EMBL/GenBank/DDBJ whole genome shotgun (WGS) entry which is preliminary data.</text>
</comment>
<gene>
    <name evidence="4" type="ORF">LMG23992_04883</name>
</gene>
<accession>A0ABM8XRU7</accession>
<feature type="region of interest" description="Disordered" evidence="1">
    <location>
        <begin position="358"/>
        <end position="385"/>
    </location>
</feature>
<sequence>MMRHLALIVAFALAVIAGGHSADLRAQTLTADGSVSWGIKGGPSTSQVVNGALVIGTALALTVAAPAIVGGASATIALGGRTLTVAASAVGPIAASMLRQAAAKGPLTGAMLALAVAMGSDASYDSASNSFQSAVDPNSAYPYGGYQWYVSSVVYAAANPLQACQSFFTNQVGGAGSYQVVSDSVNGGSTGYVCQTFNASGGSTNYRALNRTTSCYSGYVMQGDRCVQQNPQTAPASDAQLSSALQTPAALAKVWDAGGCPQKVTSYRDTLSADDPCAKIIGPQGGNGAWTPVTVPNGGQISLPTQTGTQTTVGADGKTITTTTATTPTAQVTPNTNPATLGANPVIVQTGSVVTKTVDDGTTQTTTTTTTTNPASVENPPEEASATFNAGEATLYTKKDKTMASVLSAFSTTVQQAPWYTATTGWFTVSVGSAVCPVWVVPKTDFTPAVDLSTVFCSQQALIIYGIAGMAVIVMAAWAAFRIAFL</sequence>
<evidence type="ECO:0008006" key="6">
    <source>
        <dbReference type="Google" id="ProtNLM"/>
    </source>
</evidence>
<dbReference type="Proteomes" id="UP000727654">
    <property type="component" value="Unassembled WGS sequence"/>
</dbReference>
<keyword evidence="2" id="KW-0812">Transmembrane</keyword>
<feature type="signal peptide" evidence="3">
    <location>
        <begin position="1"/>
        <end position="22"/>
    </location>
</feature>
<evidence type="ECO:0000313" key="4">
    <source>
        <dbReference type="EMBL" id="CAG9183014.1"/>
    </source>
</evidence>
<feature type="chain" id="PRO_5046647978" description="TspB protein" evidence="3">
    <location>
        <begin position="23"/>
        <end position="486"/>
    </location>
</feature>
<keyword evidence="5" id="KW-1185">Reference proteome</keyword>
<protein>
    <recommendedName>
        <fullName evidence="6">TspB protein</fullName>
    </recommendedName>
</protein>